<gene>
    <name evidence="2" type="ORF">Poly21_10580</name>
</gene>
<organism evidence="2 3">
    <name type="scientific">Allorhodopirellula heiligendammensis</name>
    <dbReference type="NCBI Taxonomy" id="2714739"/>
    <lineage>
        <taxon>Bacteria</taxon>
        <taxon>Pseudomonadati</taxon>
        <taxon>Planctomycetota</taxon>
        <taxon>Planctomycetia</taxon>
        <taxon>Pirellulales</taxon>
        <taxon>Pirellulaceae</taxon>
        <taxon>Allorhodopirellula</taxon>
    </lineage>
</organism>
<reference evidence="2 3" key="1">
    <citation type="journal article" date="2020" name="Antonie Van Leeuwenhoek">
        <title>Rhodopirellula heiligendammensis sp. nov., Rhodopirellula pilleata sp. nov., and Rhodopirellula solitaria sp. nov. isolated from natural or artificial marine surfaces in Northern Germany and California, USA, and emended description of the genus Rhodopirellula.</title>
        <authorList>
            <person name="Kallscheuer N."/>
            <person name="Wiegand S."/>
            <person name="Jogler M."/>
            <person name="Boedeker C."/>
            <person name="Peeters S.H."/>
            <person name="Rast P."/>
            <person name="Heuer A."/>
            <person name="Jetten M.S.M."/>
            <person name="Rohde M."/>
            <person name="Jogler C."/>
        </authorList>
    </citation>
    <scope>NUCLEOTIDE SEQUENCE [LARGE SCALE GENOMIC DNA]</scope>
    <source>
        <strain evidence="2 3">Poly21</strain>
    </source>
</reference>
<evidence type="ECO:0008006" key="4">
    <source>
        <dbReference type="Google" id="ProtNLM"/>
    </source>
</evidence>
<evidence type="ECO:0000256" key="1">
    <source>
        <dbReference type="SAM" id="SignalP"/>
    </source>
</evidence>
<sequence>MKLRIVAIAFLLSLAFLRVPASADLVTYNLSGTTQATFFPTSSPRFTDNVNYSINFSIDDSAIDYFGQPYETGIGGFIGGQARVTLTDFSPTNTVFLDNALSTNVTGLFWQNYGSQVISLIDPTPSAPGNAPNFYVGVAIGGT</sequence>
<keyword evidence="3" id="KW-1185">Reference proteome</keyword>
<dbReference type="AlphaFoldDB" id="A0A5C6C4G9"/>
<name>A0A5C6C4G9_9BACT</name>
<dbReference type="OrthoDB" id="9944039at2"/>
<evidence type="ECO:0000313" key="2">
    <source>
        <dbReference type="EMBL" id="TWU18887.1"/>
    </source>
</evidence>
<accession>A0A5C6C4G9</accession>
<keyword evidence="1" id="KW-0732">Signal</keyword>
<feature type="chain" id="PRO_5022789009" description="PEP-CTERM sorting domain-containing protein" evidence="1">
    <location>
        <begin position="24"/>
        <end position="143"/>
    </location>
</feature>
<proteinExistence type="predicted"/>
<feature type="signal peptide" evidence="1">
    <location>
        <begin position="1"/>
        <end position="23"/>
    </location>
</feature>
<dbReference type="EMBL" id="SJPU01000001">
    <property type="protein sequence ID" value="TWU18887.1"/>
    <property type="molecule type" value="Genomic_DNA"/>
</dbReference>
<protein>
    <recommendedName>
        <fullName evidence="4">PEP-CTERM sorting domain-containing protein</fullName>
    </recommendedName>
</protein>
<dbReference type="RefSeq" id="WP_146405844.1">
    <property type="nucleotide sequence ID" value="NZ_SJPU01000001.1"/>
</dbReference>
<evidence type="ECO:0000313" key="3">
    <source>
        <dbReference type="Proteomes" id="UP000319908"/>
    </source>
</evidence>
<comment type="caution">
    <text evidence="2">The sequence shown here is derived from an EMBL/GenBank/DDBJ whole genome shotgun (WGS) entry which is preliminary data.</text>
</comment>
<dbReference type="Proteomes" id="UP000319908">
    <property type="component" value="Unassembled WGS sequence"/>
</dbReference>